<reference evidence="4 5" key="1">
    <citation type="submission" date="2019-02" db="EMBL/GenBank/DDBJ databases">
        <title>Draft genome sequences of novel Actinobacteria.</title>
        <authorList>
            <person name="Sahin N."/>
            <person name="Ay H."/>
            <person name="Saygin H."/>
        </authorList>
    </citation>
    <scope>NUCLEOTIDE SEQUENCE [LARGE SCALE GENOMIC DNA]</scope>
    <source>
        <strain evidence="4 5">KC201</strain>
    </source>
</reference>
<keyword evidence="1" id="KW-0238">DNA-binding</keyword>
<dbReference type="AlphaFoldDB" id="A0A4R4NGR7"/>
<proteinExistence type="predicted"/>
<evidence type="ECO:0000256" key="2">
    <source>
        <dbReference type="SAM" id="MobiDB-lite"/>
    </source>
</evidence>
<evidence type="ECO:0000313" key="4">
    <source>
        <dbReference type="EMBL" id="TDC07684.1"/>
    </source>
</evidence>
<feature type="domain" description="ERCC4" evidence="3">
    <location>
        <begin position="127"/>
        <end position="207"/>
    </location>
</feature>
<accession>A0A4R4NGR7</accession>
<evidence type="ECO:0000313" key="5">
    <source>
        <dbReference type="Proteomes" id="UP000295157"/>
    </source>
</evidence>
<dbReference type="InterPro" id="IPR011335">
    <property type="entry name" value="Restrct_endonuc-II-like"/>
</dbReference>
<dbReference type="InterPro" id="IPR006166">
    <property type="entry name" value="ERCC4_domain"/>
</dbReference>
<gene>
    <name evidence="4" type="ORF">E1267_12570</name>
</gene>
<keyword evidence="5" id="KW-1185">Reference proteome</keyword>
<dbReference type="GO" id="GO:0016746">
    <property type="term" value="F:acyltransferase activity"/>
    <property type="evidence" value="ECO:0007669"/>
    <property type="project" value="InterPro"/>
</dbReference>
<comment type="caution">
    <text evidence="4">The sequence shown here is derived from an EMBL/GenBank/DDBJ whole genome shotgun (WGS) entry which is preliminary data.</text>
</comment>
<dbReference type="GO" id="GO:0006259">
    <property type="term" value="P:DNA metabolic process"/>
    <property type="evidence" value="ECO:0007669"/>
    <property type="project" value="UniProtKB-ARBA"/>
</dbReference>
<dbReference type="Proteomes" id="UP000295157">
    <property type="component" value="Unassembled WGS sequence"/>
</dbReference>
<dbReference type="Gene3D" id="4.10.320.10">
    <property type="entry name" value="E3-binding domain"/>
    <property type="match status" value="1"/>
</dbReference>
<dbReference type="GO" id="GO:0004518">
    <property type="term" value="F:nuclease activity"/>
    <property type="evidence" value="ECO:0007669"/>
    <property type="project" value="InterPro"/>
</dbReference>
<sequence length="353" mass="38350">MTGIASAVACHAALRRLVVRPHTSRILVTLKVPTGRSISVLYCYPVGSEEWPAEPEVVERVAVRSRVRRGAAIDLVLDRARENRSQIVFTKARGRDAVFWQTARVRRQARPKVTTPTARACGVAALPVVVDSGERYAYKFPRQQVELVRRRLPCGDYGVEVAGTLHAAVERKSLADLVGSLLNSRLKYQLTELAGLAHAAAVVEERYSQVFKLEHERPAVVADGIAELQVAFPGVRIVFCESRQLAEKWTYRFLAAAYAAADHSAEAARVVSTMDEPATMPEPSTAEVRAWARENGLEVPTKGRLHPQVWESVPAPTREAPGRSGAGGGGVASTCRATSFLPATGADGLRLEG</sequence>
<dbReference type="InterPro" id="IPR055370">
    <property type="entry name" value="Lsr2_DNA-bd"/>
</dbReference>
<evidence type="ECO:0000256" key="1">
    <source>
        <dbReference type="ARBA" id="ARBA00023125"/>
    </source>
</evidence>
<dbReference type="GO" id="GO:0003677">
    <property type="term" value="F:DNA binding"/>
    <property type="evidence" value="ECO:0007669"/>
    <property type="project" value="UniProtKB-KW"/>
</dbReference>
<dbReference type="Pfam" id="PF02732">
    <property type="entry name" value="ERCC4"/>
    <property type="match status" value="1"/>
</dbReference>
<organism evidence="4 5">
    <name type="scientific">Nonomuraea longispora</name>
    <dbReference type="NCBI Taxonomy" id="1848320"/>
    <lineage>
        <taxon>Bacteria</taxon>
        <taxon>Bacillati</taxon>
        <taxon>Actinomycetota</taxon>
        <taxon>Actinomycetes</taxon>
        <taxon>Streptosporangiales</taxon>
        <taxon>Streptosporangiaceae</taxon>
        <taxon>Nonomuraea</taxon>
    </lineage>
</organism>
<dbReference type="OrthoDB" id="9776021at2"/>
<dbReference type="Gene3D" id="3.40.50.10130">
    <property type="match status" value="1"/>
</dbReference>
<dbReference type="EMBL" id="SMJZ01000037">
    <property type="protein sequence ID" value="TDC07684.1"/>
    <property type="molecule type" value="Genomic_DNA"/>
</dbReference>
<feature type="region of interest" description="Disordered" evidence="2">
    <location>
        <begin position="312"/>
        <end position="333"/>
    </location>
</feature>
<evidence type="ECO:0000259" key="3">
    <source>
        <dbReference type="SMART" id="SM00891"/>
    </source>
</evidence>
<dbReference type="SMART" id="SM00891">
    <property type="entry name" value="ERCC4"/>
    <property type="match status" value="1"/>
</dbReference>
<dbReference type="InterPro" id="IPR036625">
    <property type="entry name" value="E3-bd_dom_sf"/>
</dbReference>
<protein>
    <recommendedName>
        <fullName evidence="3">ERCC4 domain-containing protein</fullName>
    </recommendedName>
</protein>
<dbReference type="SUPFAM" id="SSF52980">
    <property type="entry name" value="Restriction endonuclease-like"/>
    <property type="match status" value="1"/>
</dbReference>
<name>A0A4R4NGR7_9ACTN</name>
<dbReference type="Pfam" id="PF23359">
    <property type="entry name" value="Lsr2_DNA-bd"/>
    <property type="match status" value="1"/>
</dbReference>